<name>A0A6A3NME3_9STRA</name>
<sequence length="52" mass="5848">MRPRKKWAAMGACFSPCSLNWSHRMNPIVSISLSESCPTFCLPPPDNRNQIA</sequence>
<organism evidence="1 2">
    <name type="scientific">Phytophthora rubi</name>
    <dbReference type="NCBI Taxonomy" id="129364"/>
    <lineage>
        <taxon>Eukaryota</taxon>
        <taxon>Sar</taxon>
        <taxon>Stramenopiles</taxon>
        <taxon>Oomycota</taxon>
        <taxon>Peronosporomycetes</taxon>
        <taxon>Peronosporales</taxon>
        <taxon>Peronosporaceae</taxon>
        <taxon>Phytophthora</taxon>
    </lineage>
</organism>
<proteinExistence type="predicted"/>
<dbReference type="EMBL" id="QXFV01000309">
    <property type="protein sequence ID" value="KAE9041601.1"/>
    <property type="molecule type" value="Genomic_DNA"/>
</dbReference>
<gene>
    <name evidence="1" type="ORF">PR001_g6539</name>
</gene>
<dbReference type="Proteomes" id="UP000429607">
    <property type="component" value="Unassembled WGS sequence"/>
</dbReference>
<evidence type="ECO:0000313" key="1">
    <source>
        <dbReference type="EMBL" id="KAE9041601.1"/>
    </source>
</evidence>
<comment type="caution">
    <text evidence="1">The sequence shown here is derived from an EMBL/GenBank/DDBJ whole genome shotgun (WGS) entry which is preliminary data.</text>
</comment>
<reference evidence="1 2" key="1">
    <citation type="submission" date="2018-09" db="EMBL/GenBank/DDBJ databases">
        <title>Genomic investigation of the strawberry pathogen Phytophthora fragariae indicates pathogenicity is determined by transcriptional variation in three key races.</title>
        <authorList>
            <person name="Adams T.M."/>
            <person name="Armitage A.D."/>
            <person name="Sobczyk M.K."/>
            <person name="Bates H.J."/>
            <person name="Dunwell J.M."/>
            <person name="Nellist C.F."/>
            <person name="Harrison R.J."/>
        </authorList>
    </citation>
    <scope>NUCLEOTIDE SEQUENCE [LARGE SCALE GENOMIC DNA]</scope>
    <source>
        <strain evidence="1 2">SCRP249</strain>
    </source>
</reference>
<accession>A0A6A3NME3</accession>
<evidence type="ECO:0000313" key="2">
    <source>
        <dbReference type="Proteomes" id="UP000429607"/>
    </source>
</evidence>
<protein>
    <submittedName>
        <fullName evidence="1">Uncharacterized protein</fullName>
    </submittedName>
</protein>
<dbReference type="AlphaFoldDB" id="A0A6A3NME3"/>